<proteinExistence type="predicted"/>
<protein>
    <submittedName>
        <fullName evidence="1">DUF2188 domain-containing protein</fullName>
    </submittedName>
</protein>
<sequence>MSRMIVTVKRGKKWANILDGNYRSSSTHLTQQDAIEVAKNRAQQKGYEHVIYRKDGTIREVNKYLPLTIQK</sequence>
<reference evidence="1 2" key="1">
    <citation type="submission" date="2022-01" db="EMBL/GenBank/DDBJ databases">
        <title>Alkalihalobacillus sp. EGI L200015, a novel bacterium isolated from a salt lake sediment.</title>
        <authorList>
            <person name="Gao L."/>
            <person name="Fang B.-Z."/>
            <person name="Li W.-J."/>
        </authorList>
    </citation>
    <scope>NUCLEOTIDE SEQUENCE [LARGE SCALE GENOMIC DNA]</scope>
    <source>
        <strain evidence="1 2">KCTC 12718</strain>
    </source>
</reference>
<comment type="caution">
    <text evidence="1">The sequence shown here is derived from an EMBL/GenBank/DDBJ whole genome shotgun (WGS) entry which is preliminary data.</text>
</comment>
<evidence type="ECO:0000313" key="2">
    <source>
        <dbReference type="Proteomes" id="UP001649381"/>
    </source>
</evidence>
<dbReference type="EMBL" id="JAKIJS010000001">
    <property type="protein sequence ID" value="MCF6136734.1"/>
    <property type="molecule type" value="Genomic_DNA"/>
</dbReference>
<name>A0ABS9GVL2_9BACL</name>
<dbReference type="Pfam" id="PF09954">
    <property type="entry name" value="DUF2188"/>
    <property type="match status" value="1"/>
</dbReference>
<dbReference type="InterPro" id="IPR018691">
    <property type="entry name" value="DUF2188"/>
</dbReference>
<gene>
    <name evidence="1" type="ORF">L2716_03265</name>
</gene>
<accession>A0ABS9GVL2</accession>
<dbReference type="RefSeq" id="WP_236331737.1">
    <property type="nucleotide sequence ID" value="NZ_JAKIJS010000001.1"/>
</dbReference>
<dbReference type="Proteomes" id="UP001649381">
    <property type="component" value="Unassembled WGS sequence"/>
</dbReference>
<evidence type="ECO:0000313" key="1">
    <source>
        <dbReference type="EMBL" id="MCF6136734.1"/>
    </source>
</evidence>
<keyword evidence="2" id="KW-1185">Reference proteome</keyword>
<organism evidence="1 2">
    <name type="scientific">Pseudalkalibacillus berkeleyi</name>
    <dbReference type="NCBI Taxonomy" id="1069813"/>
    <lineage>
        <taxon>Bacteria</taxon>
        <taxon>Bacillati</taxon>
        <taxon>Bacillota</taxon>
        <taxon>Bacilli</taxon>
        <taxon>Bacillales</taxon>
        <taxon>Fictibacillaceae</taxon>
        <taxon>Pseudalkalibacillus</taxon>
    </lineage>
</organism>